<protein>
    <submittedName>
        <fullName evidence="5">Uncharacterized protein</fullName>
    </submittedName>
</protein>
<dbReference type="OrthoDB" id="196717at2759"/>
<dbReference type="PANTHER" id="PTHR10414">
    <property type="entry name" value="ETHANOLAMINEPHOSPHOTRANSFERASE"/>
    <property type="match status" value="1"/>
</dbReference>
<gene>
    <name evidence="5" type="ORF">CMV_026931</name>
</gene>
<keyword evidence="6" id="KW-1185">Reference proteome</keyword>
<dbReference type="GO" id="GO:0008610">
    <property type="term" value="P:lipid biosynthetic process"/>
    <property type="evidence" value="ECO:0007669"/>
    <property type="project" value="UniProtKB-ARBA"/>
</dbReference>
<dbReference type="Proteomes" id="UP000737018">
    <property type="component" value="Unassembled WGS sequence"/>
</dbReference>
<feature type="compositionally biased region" description="Basic residues" evidence="4">
    <location>
        <begin position="63"/>
        <end position="77"/>
    </location>
</feature>
<evidence type="ECO:0000256" key="2">
    <source>
        <dbReference type="ARBA" id="ARBA00010441"/>
    </source>
</evidence>
<evidence type="ECO:0000256" key="1">
    <source>
        <dbReference type="ARBA" id="ARBA00004370"/>
    </source>
</evidence>
<feature type="compositionally biased region" description="Basic and acidic residues" evidence="4">
    <location>
        <begin position="78"/>
        <end position="91"/>
    </location>
</feature>
<sequence>SPFCGSDGVVDDCKWVVGLTVEGPTRSEVVGPTASGGLLDGSWWSMPWLVVSWVEHHFIRSKKRKADQKRKKAKYRPKRESEAESEQERRVSCHRHNQTAGTTATAEMGYIGAHGVAALHRYKYNGVDHSYIAKYVLQPFWSRFVHFFPLWMP</sequence>
<dbReference type="GO" id="GO:0016020">
    <property type="term" value="C:membrane"/>
    <property type="evidence" value="ECO:0007669"/>
    <property type="project" value="UniProtKB-SubCell"/>
</dbReference>
<proteinExistence type="inferred from homology"/>
<comment type="similarity">
    <text evidence="2">Belongs to the CDP-alcohol phosphatidyltransferase class-I family.</text>
</comment>
<dbReference type="AlphaFoldDB" id="A0A8J4QB54"/>
<dbReference type="PANTHER" id="PTHR10414:SF37">
    <property type="entry name" value="BB IN A BOXCAR, ISOFORM C"/>
    <property type="match status" value="1"/>
</dbReference>
<accession>A0A8J4QB54</accession>
<evidence type="ECO:0000313" key="6">
    <source>
        <dbReference type="Proteomes" id="UP000737018"/>
    </source>
</evidence>
<organism evidence="5 6">
    <name type="scientific">Castanea mollissima</name>
    <name type="common">Chinese chestnut</name>
    <dbReference type="NCBI Taxonomy" id="60419"/>
    <lineage>
        <taxon>Eukaryota</taxon>
        <taxon>Viridiplantae</taxon>
        <taxon>Streptophyta</taxon>
        <taxon>Embryophyta</taxon>
        <taxon>Tracheophyta</taxon>
        <taxon>Spermatophyta</taxon>
        <taxon>Magnoliopsida</taxon>
        <taxon>eudicotyledons</taxon>
        <taxon>Gunneridae</taxon>
        <taxon>Pentapetalae</taxon>
        <taxon>rosids</taxon>
        <taxon>fabids</taxon>
        <taxon>Fagales</taxon>
        <taxon>Fagaceae</taxon>
        <taxon>Castanea</taxon>
    </lineage>
</organism>
<feature type="region of interest" description="Disordered" evidence="4">
    <location>
        <begin position="63"/>
        <end position="101"/>
    </location>
</feature>
<name>A0A8J4QB54_9ROSI</name>
<evidence type="ECO:0000256" key="3">
    <source>
        <dbReference type="ARBA" id="ARBA00023136"/>
    </source>
</evidence>
<evidence type="ECO:0000256" key="4">
    <source>
        <dbReference type="SAM" id="MobiDB-lite"/>
    </source>
</evidence>
<comment type="caution">
    <text evidence="5">The sequence shown here is derived from an EMBL/GenBank/DDBJ whole genome shotgun (WGS) entry which is preliminary data.</text>
</comment>
<evidence type="ECO:0000313" key="5">
    <source>
        <dbReference type="EMBL" id="KAF3946848.1"/>
    </source>
</evidence>
<keyword evidence="3" id="KW-0472">Membrane</keyword>
<reference evidence="5" key="1">
    <citation type="submission" date="2020-03" db="EMBL/GenBank/DDBJ databases">
        <title>Castanea mollissima Vanexum genome sequencing.</title>
        <authorList>
            <person name="Staton M."/>
        </authorList>
    </citation>
    <scope>NUCLEOTIDE SEQUENCE</scope>
    <source>
        <tissue evidence="5">Leaf</tissue>
    </source>
</reference>
<comment type="subcellular location">
    <subcellularLocation>
        <location evidence="1">Membrane</location>
    </subcellularLocation>
</comment>
<dbReference type="InterPro" id="IPR014472">
    <property type="entry name" value="CHOPT"/>
</dbReference>
<dbReference type="EMBL" id="JRKL02008523">
    <property type="protein sequence ID" value="KAF3946848.1"/>
    <property type="molecule type" value="Genomic_DNA"/>
</dbReference>
<feature type="non-terminal residue" evidence="5">
    <location>
        <position position="153"/>
    </location>
</feature>